<feature type="coiled-coil region" evidence="1">
    <location>
        <begin position="28"/>
        <end position="75"/>
    </location>
</feature>
<evidence type="ECO:0000313" key="2">
    <source>
        <dbReference type="EMBL" id="URQ63473.1"/>
    </source>
</evidence>
<protein>
    <submittedName>
        <fullName evidence="2">Uncharacterized protein</fullName>
    </submittedName>
</protein>
<evidence type="ECO:0000313" key="3">
    <source>
        <dbReference type="Proteomes" id="UP001056381"/>
    </source>
</evidence>
<organism evidence="2 3">
    <name type="scientific">SAR86 cluster bacterium</name>
    <dbReference type="NCBI Taxonomy" id="2030880"/>
    <lineage>
        <taxon>Bacteria</taxon>
        <taxon>Pseudomonadati</taxon>
        <taxon>Pseudomonadota</taxon>
        <taxon>Gammaproteobacteria</taxon>
        <taxon>SAR86 cluster</taxon>
    </lineage>
</organism>
<sequence>MQKIYFISVLVISISIASEPIKNKQFNNSEINRKYEQMAKNIKQFNKSKIAIIANKKMSIQLNELKRKLNDNEVSSEILIVENDLDSKISAFLNISLGEEKYEELFNSGIEELKLVDRAREDFDYIHIISNDEYELYQIAAYVRFNFGLGYEITTFREYYEQEFDPYEMRVQRIKLVE</sequence>
<proteinExistence type="predicted"/>
<reference evidence="2" key="1">
    <citation type="submission" date="2022-05" db="EMBL/GenBank/DDBJ databases">
        <title>Single-amplified genomics reveal most streamlined microbe among free-living bacteria.</title>
        <authorList>
            <person name="Roda-Garcia J."/>
            <person name="Haro-Moreno J.M."/>
            <person name="Rodriguez-Valera F."/>
            <person name="Almagro-Moreno S."/>
            <person name="Lopez-Perez M."/>
        </authorList>
    </citation>
    <scope>NUCLEOTIDE SEQUENCE</scope>
    <source>
        <strain evidence="2">TMED112-D2-2</strain>
    </source>
</reference>
<accession>A0A9Q8TYU2</accession>
<name>A0A9Q8TYU2_9GAMM</name>
<gene>
    <name evidence="2" type="ORF">M9B40_01560</name>
</gene>
<dbReference type="AlphaFoldDB" id="A0A9Q8TYU2"/>
<evidence type="ECO:0000256" key="1">
    <source>
        <dbReference type="SAM" id="Coils"/>
    </source>
</evidence>
<keyword evidence="3" id="KW-1185">Reference proteome</keyword>
<dbReference type="Proteomes" id="UP001056381">
    <property type="component" value="Chromosome"/>
</dbReference>
<dbReference type="EMBL" id="CP097966">
    <property type="protein sequence ID" value="URQ63473.1"/>
    <property type="molecule type" value="Genomic_DNA"/>
</dbReference>
<keyword evidence="1" id="KW-0175">Coiled coil</keyword>